<evidence type="ECO:0000313" key="3">
    <source>
        <dbReference type="Proteomes" id="UP000030742"/>
    </source>
</evidence>
<dbReference type="Proteomes" id="UP000030742">
    <property type="component" value="Unassembled WGS sequence"/>
</dbReference>
<dbReference type="EMBL" id="KB632326">
    <property type="protein sequence ID" value="ERL92404.1"/>
    <property type="molecule type" value="Genomic_DNA"/>
</dbReference>
<gene>
    <name evidence="2" type="ORF">D910_09718</name>
</gene>
<evidence type="ECO:0000313" key="2">
    <source>
        <dbReference type="EMBL" id="ERL92404.1"/>
    </source>
</evidence>
<name>U4UEL3_DENPD</name>
<keyword evidence="1" id="KW-1133">Transmembrane helix</keyword>
<sequence length="127" mass="14498">MGALIVGLLSGLAYLICHFSMVIYRRNYRMKCQQEVGLKASEGVNQFKRLHMSRKFMYPTITPHHGTGSFAKCYLGGPQKTATTPKNIRKVATQIEQNPRRSGRKMAEKERMKHVLENELKVAPSKF</sequence>
<protein>
    <submittedName>
        <fullName evidence="2">Uncharacterized protein</fullName>
    </submittedName>
</protein>
<keyword evidence="1" id="KW-0812">Transmembrane</keyword>
<evidence type="ECO:0000256" key="1">
    <source>
        <dbReference type="SAM" id="Phobius"/>
    </source>
</evidence>
<keyword evidence="1" id="KW-0472">Membrane</keyword>
<reference evidence="2 3" key="1">
    <citation type="journal article" date="2013" name="Genome Biol.">
        <title>Draft genome of the mountain pine beetle, Dendroctonus ponderosae Hopkins, a major forest pest.</title>
        <authorList>
            <person name="Keeling C.I."/>
            <person name="Yuen M.M."/>
            <person name="Liao N.Y."/>
            <person name="Docking T.R."/>
            <person name="Chan S.K."/>
            <person name="Taylor G.A."/>
            <person name="Palmquist D.L."/>
            <person name="Jackman S.D."/>
            <person name="Nguyen A."/>
            <person name="Li M."/>
            <person name="Henderson H."/>
            <person name="Janes J.K."/>
            <person name="Zhao Y."/>
            <person name="Pandoh P."/>
            <person name="Moore R."/>
            <person name="Sperling F.A."/>
            <person name="Huber D.P."/>
            <person name="Birol I."/>
            <person name="Jones S.J."/>
            <person name="Bohlmann J."/>
        </authorList>
    </citation>
    <scope>NUCLEOTIDE SEQUENCE</scope>
</reference>
<organism evidence="2 3">
    <name type="scientific">Dendroctonus ponderosae</name>
    <name type="common">Mountain pine beetle</name>
    <dbReference type="NCBI Taxonomy" id="77166"/>
    <lineage>
        <taxon>Eukaryota</taxon>
        <taxon>Metazoa</taxon>
        <taxon>Ecdysozoa</taxon>
        <taxon>Arthropoda</taxon>
        <taxon>Hexapoda</taxon>
        <taxon>Insecta</taxon>
        <taxon>Pterygota</taxon>
        <taxon>Neoptera</taxon>
        <taxon>Endopterygota</taxon>
        <taxon>Coleoptera</taxon>
        <taxon>Polyphaga</taxon>
        <taxon>Cucujiformia</taxon>
        <taxon>Curculionidae</taxon>
        <taxon>Scolytinae</taxon>
        <taxon>Dendroctonus</taxon>
    </lineage>
</organism>
<dbReference type="AlphaFoldDB" id="U4UEL3"/>
<accession>U4UEL3</accession>
<proteinExistence type="predicted"/>
<feature type="transmembrane region" description="Helical" evidence="1">
    <location>
        <begin position="6"/>
        <end position="24"/>
    </location>
</feature>